<accession>A0A8T0A6D9</accession>
<dbReference type="AlphaFoldDB" id="A0A8T0A6D9"/>
<feature type="transmembrane region" description="Helical" evidence="1">
    <location>
        <begin position="25"/>
        <end position="43"/>
    </location>
</feature>
<reference evidence="2" key="1">
    <citation type="journal article" date="2020" name="Ecol. Evol.">
        <title>Genome structure and content of the rice root-knot nematode (Meloidogyne graminicola).</title>
        <authorList>
            <person name="Phan N.T."/>
            <person name="Danchin E.G.J."/>
            <person name="Klopp C."/>
            <person name="Perfus-Barbeoch L."/>
            <person name="Kozlowski D.K."/>
            <person name="Koutsovoulos G.D."/>
            <person name="Lopez-Roques C."/>
            <person name="Bouchez O."/>
            <person name="Zahm M."/>
            <person name="Besnard G."/>
            <person name="Bellafiore S."/>
        </authorList>
    </citation>
    <scope>NUCLEOTIDE SEQUENCE</scope>
    <source>
        <strain evidence="2">VN-18</strain>
    </source>
</reference>
<evidence type="ECO:0000256" key="1">
    <source>
        <dbReference type="SAM" id="Phobius"/>
    </source>
</evidence>
<keyword evidence="3" id="KW-1185">Reference proteome</keyword>
<feature type="transmembrane region" description="Helical" evidence="1">
    <location>
        <begin position="298"/>
        <end position="319"/>
    </location>
</feature>
<feature type="transmembrane region" description="Helical" evidence="1">
    <location>
        <begin position="181"/>
        <end position="204"/>
    </location>
</feature>
<comment type="caution">
    <text evidence="2">The sequence shown here is derived from an EMBL/GenBank/DDBJ whole genome shotgun (WGS) entry which is preliminary data.</text>
</comment>
<feature type="transmembrane region" description="Helical" evidence="1">
    <location>
        <begin position="255"/>
        <end position="278"/>
    </location>
</feature>
<organism evidence="2 3">
    <name type="scientific">Meloidogyne graminicola</name>
    <dbReference type="NCBI Taxonomy" id="189291"/>
    <lineage>
        <taxon>Eukaryota</taxon>
        <taxon>Metazoa</taxon>
        <taxon>Ecdysozoa</taxon>
        <taxon>Nematoda</taxon>
        <taxon>Chromadorea</taxon>
        <taxon>Rhabditida</taxon>
        <taxon>Tylenchina</taxon>
        <taxon>Tylenchomorpha</taxon>
        <taxon>Tylenchoidea</taxon>
        <taxon>Meloidogynidae</taxon>
        <taxon>Meloidogyninae</taxon>
        <taxon>Meloidogyne</taxon>
    </lineage>
</organism>
<evidence type="ECO:0000313" key="2">
    <source>
        <dbReference type="EMBL" id="KAF7640463.1"/>
    </source>
</evidence>
<evidence type="ECO:0000313" key="3">
    <source>
        <dbReference type="Proteomes" id="UP000605970"/>
    </source>
</evidence>
<dbReference type="PANTHER" id="PTHR45757">
    <property type="entry name" value="PROTEIN CBG23364-RELATED"/>
    <property type="match status" value="1"/>
</dbReference>
<gene>
    <name evidence="2" type="ORF">Mgra_00000284</name>
</gene>
<dbReference type="GO" id="GO:0016020">
    <property type="term" value="C:membrane"/>
    <property type="evidence" value="ECO:0007669"/>
    <property type="project" value="TreeGrafter"/>
</dbReference>
<feature type="transmembrane region" description="Helical" evidence="1">
    <location>
        <begin position="430"/>
        <end position="449"/>
    </location>
</feature>
<dbReference type="InterPro" id="IPR011701">
    <property type="entry name" value="MFS"/>
</dbReference>
<feature type="transmembrane region" description="Helical" evidence="1">
    <location>
        <begin position="394"/>
        <end position="418"/>
    </location>
</feature>
<dbReference type="SUPFAM" id="SSF103473">
    <property type="entry name" value="MFS general substrate transporter"/>
    <property type="match status" value="1"/>
</dbReference>
<keyword evidence="1" id="KW-1133">Transmembrane helix</keyword>
<feature type="transmembrane region" description="Helical" evidence="1">
    <location>
        <begin position="361"/>
        <end position="382"/>
    </location>
</feature>
<feature type="transmembrane region" description="Helical" evidence="1">
    <location>
        <begin position="120"/>
        <end position="145"/>
    </location>
</feature>
<name>A0A8T0A6D9_9BILA</name>
<keyword evidence="1" id="KW-0472">Membrane</keyword>
<feature type="transmembrane region" description="Helical" evidence="1">
    <location>
        <begin position="331"/>
        <end position="355"/>
    </location>
</feature>
<dbReference type="EMBL" id="JABEBT010000001">
    <property type="protein sequence ID" value="KAF7640463.1"/>
    <property type="molecule type" value="Genomic_DNA"/>
</dbReference>
<dbReference type="Gene3D" id="1.20.1250.20">
    <property type="entry name" value="MFS general substrate transporter like domains"/>
    <property type="match status" value="2"/>
</dbReference>
<feature type="transmembrane region" description="Helical" evidence="1">
    <location>
        <begin position="89"/>
        <end position="108"/>
    </location>
</feature>
<proteinExistence type="predicted"/>
<dbReference type="PANTHER" id="PTHR45757:SF11">
    <property type="entry name" value="MAJOR FACILITATOR SUPERFAMILY (MFS) PROFILE DOMAIN-CONTAINING PROTEIN"/>
    <property type="match status" value="1"/>
</dbReference>
<dbReference type="InterPro" id="IPR036259">
    <property type="entry name" value="MFS_trans_sf"/>
</dbReference>
<dbReference type="OrthoDB" id="2985014at2759"/>
<dbReference type="Pfam" id="PF07690">
    <property type="entry name" value="MFS_1"/>
    <property type="match status" value="1"/>
</dbReference>
<sequence>MNLITNKNTQFNWIPPFGRNVFINSIRYLIVISSLISFTLVSANTTSFSLTIICMVEGSNGNFTEEELLGKDTAYFKLLNYSPTQRNSLFSAAALGSIFSGLAITNLIGRFGLRNVLSAYGILSGLAALALPLCAALGFIPMFIIRMLQGSVGPSQYVMIGAFGRVLSLPLAAFFCSPTLGWPLLYILLGSLTIISFIFFYIIFRERPEIHPLITDVELQKLGIKKLTEKIALTITTDSTEEETIKKENIPYKDILTDCIVWLVLFTYLSDEIGFEMLGQFGPTYLNRVLGIDIHRTGFISAFTYLLSVCVKVVAGWIYKHLPIRSERTRINLFTALTQIGMAFCFISLAILPLANFFPSWTAQLVYILINLFCGLDFLGVIRCSQRISQQFSHVLMAWNSMISSFTVLLLPLFVTVFASDNLINQWSNMFIYIGLFQLVMVILFFVFCNTKPRGWTIIKNKNNTNSSENTSKEGSENG</sequence>
<protein>
    <recommendedName>
        <fullName evidence="4">MFS domain-containing protein</fullName>
    </recommendedName>
</protein>
<keyword evidence="1" id="KW-0812">Transmembrane</keyword>
<dbReference type="GO" id="GO:0022857">
    <property type="term" value="F:transmembrane transporter activity"/>
    <property type="evidence" value="ECO:0007669"/>
    <property type="project" value="InterPro"/>
</dbReference>
<evidence type="ECO:0008006" key="4">
    <source>
        <dbReference type="Google" id="ProtNLM"/>
    </source>
</evidence>
<dbReference type="Proteomes" id="UP000605970">
    <property type="component" value="Unassembled WGS sequence"/>
</dbReference>